<keyword evidence="1" id="KW-0732">Signal</keyword>
<organism evidence="2 3">
    <name type="scientific">Fusarium oxysporum f. sp. lycopersici (strain 4287 / CBS 123668 / FGSC 9935 / NRRL 34936)</name>
    <name type="common">Fusarium vascular wilt of tomato</name>
    <dbReference type="NCBI Taxonomy" id="426428"/>
    <lineage>
        <taxon>Eukaryota</taxon>
        <taxon>Fungi</taxon>
        <taxon>Dikarya</taxon>
        <taxon>Ascomycota</taxon>
        <taxon>Pezizomycotina</taxon>
        <taxon>Sordariomycetes</taxon>
        <taxon>Hypocreomycetidae</taxon>
        <taxon>Hypocreales</taxon>
        <taxon>Nectriaceae</taxon>
        <taxon>Fusarium</taxon>
        <taxon>Fusarium oxysporum species complex</taxon>
    </lineage>
</organism>
<dbReference type="AlphaFoldDB" id="A0A0J9UFT1"/>
<feature type="chain" id="PRO_5005324114" evidence="1">
    <location>
        <begin position="20"/>
        <end position="87"/>
    </location>
</feature>
<accession>A0A0J9UFT1</accession>
<gene>
    <name evidence="2" type="ORF">FOXG_18367</name>
</gene>
<dbReference type="Proteomes" id="UP000009097">
    <property type="component" value="Unassembled WGS sequence"/>
</dbReference>
<protein>
    <submittedName>
        <fullName evidence="2">Uncharacterized protein</fullName>
    </submittedName>
</protein>
<evidence type="ECO:0000313" key="2">
    <source>
        <dbReference type="EMBL" id="KNA98248.1"/>
    </source>
</evidence>
<evidence type="ECO:0000256" key="1">
    <source>
        <dbReference type="SAM" id="SignalP"/>
    </source>
</evidence>
<reference evidence="2" key="1">
    <citation type="submission" date="2007-04" db="EMBL/GenBank/DDBJ databases">
        <authorList>
            <consortium name="The Broad Institute Genome Sequencing Platform"/>
            <person name="Birren B."/>
            <person name="Lander E."/>
            <person name="Galagan J."/>
            <person name="Nusbaum C."/>
            <person name="Devon K."/>
            <person name="Ma L.-J."/>
            <person name="Jaffe D."/>
            <person name="Butler J."/>
            <person name="Alvarez P."/>
            <person name="Gnerre S."/>
            <person name="Grabherr M."/>
            <person name="Kleber M."/>
            <person name="Mauceli E."/>
            <person name="Brockman W."/>
            <person name="MacCallum I.A."/>
            <person name="Young S."/>
            <person name="LaButti K."/>
            <person name="DeCaprio D."/>
            <person name="Crawford M."/>
            <person name="Koehrsen M."/>
            <person name="Engels R."/>
            <person name="Montgomery P."/>
            <person name="Pearson M."/>
            <person name="Howarth C."/>
            <person name="Larson L."/>
            <person name="White J."/>
            <person name="O'Leary S."/>
            <person name="Kodira C."/>
            <person name="Zeng Q."/>
            <person name="Yandava C."/>
            <person name="Alvarado L."/>
            <person name="Kistler C."/>
            <person name="Shim W.-B."/>
            <person name="Kang S."/>
            <person name="Woloshuk C."/>
        </authorList>
    </citation>
    <scope>NUCLEOTIDE SEQUENCE</scope>
    <source>
        <strain evidence="2">4287</strain>
    </source>
</reference>
<name>A0A0J9UFT1_FUSO4</name>
<dbReference type="EMBL" id="DS231697">
    <property type="protein sequence ID" value="KNA98248.1"/>
    <property type="molecule type" value="Genomic_DNA"/>
</dbReference>
<dbReference type="OrthoDB" id="4410170at2759"/>
<dbReference type="GeneID" id="28959073"/>
<dbReference type="VEuPathDB" id="FungiDB:FOXG_18367"/>
<dbReference type="RefSeq" id="XP_018236294.1">
    <property type="nucleotide sequence ID" value="XM_018398440.1"/>
</dbReference>
<proteinExistence type="predicted"/>
<dbReference type="KEGG" id="fox:FOXG_18367"/>
<sequence>MRFIPVAAALFALTDFSSAWTKDGNGVWTANNEHYWIRGDYVHEACTVMNTENTHVGPCAYFVDTKIIFRGHCAVALHSNYKQIECR</sequence>
<evidence type="ECO:0000313" key="3">
    <source>
        <dbReference type="Proteomes" id="UP000009097"/>
    </source>
</evidence>
<feature type="signal peptide" evidence="1">
    <location>
        <begin position="1"/>
        <end position="19"/>
    </location>
</feature>
<reference evidence="2" key="2">
    <citation type="journal article" date="2010" name="Nature">
        <title>Comparative genomics reveals mobile pathogenicity chromosomes in Fusarium.</title>
        <authorList>
            <person name="Ma L.J."/>
            <person name="van der Does H.C."/>
            <person name="Borkovich K.A."/>
            <person name="Coleman J.J."/>
            <person name="Daboussi M.J."/>
            <person name="Di Pietro A."/>
            <person name="Dufresne M."/>
            <person name="Freitag M."/>
            <person name="Grabherr M."/>
            <person name="Henrissat B."/>
            <person name="Houterman P.M."/>
            <person name="Kang S."/>
            <person name="Shim W.B."/>
            <person name="Woloshuk C."/>
            <person name="Xie X."/>
            <person name="Xu J.R."/>
            <person name="Antoniw J."/>
            <person name="Baker S.E."/>
            <person name="Bluhm B.H."/>
            <person name="Breakspear A."/>
            <person name="Brown D.W."/>
            <person name="Butchko R.A."/>
            <person name="Chapman S."/>
            <person name="Coulson R."/>
            <person name="Coutinho P.M."/>
            <person name="Danchin E.G."/>
            <person name="Diener A."/>
            <person name="Gale L.R."/>
            <person name="Gardiner D.M."/>
            <person name="Goff S."/>
            <person name="Hammond-Kosack K.E."/>
            <person name="Hilburn K."/>
            <person name="Hua-Van A."/>
            <person name="Jonkers W."/>
            <person name="Kazan K."/>
            <person name="Kodira C.D."/>
            <person name="Koehrsen M."/>
            <person name="Kumar L."/>
            <person name="Lee Y.H."/>
            <person name="Li L."/>
            <person name="Manners J.M."/>
            <person name="Miranda-Saavedra D."/>
            <person name="Mukherjee M."/>
            <person name="Park G."/>
            <person name="Park J."/>
            <person name="Park S.Y."/>
            <person name="Proctor R.H."/>
            <person name="Regev A."/>
            <person name="Ruiz-Roldan M.C."/>
            <person name="Sain D."/>
            <person name="Sakthikumar S."/>
            <person name="Sykes S."/>
            <person name="Schwartz D.C."/>
            <person name="Turgeon B.G."/>
            <person name="Wapinski I."/>
            <person name="Yoder O."/>
            <person name="Young S."/>
            <person name="Zeng Q."/>
            <person name="Zhou S."/>
            <person name="Galagan J."/>
            <person name="Cuomo C.A."/>
            <person name="Kistler H.C."/>
            <person name="Rep M."/>
        </authorList>
    </citation>
    <scope>NUCLEOTIDE SEQUENCE [LARGE SCALE GENOMIC DNA]</scope>
    <source>
        <strain evidence="2">4287</strain>
    </source>
</reference>